<dbReference type="OrthoDB" id="2680205at2759"/>
<gene>
    <name evidence="1" type="ORF">P691DRAFT_687559</name>
</gene>
<feature type="non-terminal residue" evidence="1">
    <location>
        <position position="1"/>
    </location>
</feature>
<evidence type="ECO:0000313" key="2">
    <source>
        <dbReference type="Proteomes" id="UP000807342"/>
    </source>
</evidence>
<sequence length="59" mass="6481">SITGLAHSTISRICSKHRSTLSKSVGGHPHKLFPSNIYYSIHLITSFKADDTSQVTKLL</sequence>
<dbReference type="AlphaFoldDB" id="A0A9P5WY39"/>
<keyword evidence="2" id="KW-1185">Reference proteome</keyword>
<comment type="caution">
    <text evidence="1">The sequence shown here is derived from an EMBL/GenBank/DDBJ whole genome shotgun (WGS) entry which is preliminary data.</text>
</comment>
<dbReference type="EMBL" id="MU152496">
    <property type="protein sequence ID" value="KAF9440475.1"/>
    <property type="molecule type" value="Genomic_DNA"/>
</dbReference>
<accession>A0A9P5WY39</accession>
<proteinExistence type="predicted"/>
<evidence type="ECO:0000313" key="1">
    <source>
        <dbReference type="EMBL" id="KAF9440475.1"/>
    </source>
</evidence>
<name>A0A9P5WY39_9AGAR</name>
<organism evidence="1 2">
    <name type="scientific">Macrolepiota fuliginosa MF-IS2</name>
    <dbReference type="NCBI Taxonomy" id="1400762"/>
    <lineage>
        <taxon>Eukaryota</taxon>
        <taxon>Fungi</taxon>
        <taxon>Dikarya</taxon>
        <taxon>Basidiomycota</taxon>
        <taxon>Agaricomycotina</taxon>
        <taxon>Agaricomycetes</taxon>
        <taxon>Agaricomycetidae</taxon>
        <taxon>Agaricales</taxon>
        <taxon>Agaricineae</taxon>
        <taxon>Agaricaceae</taxon>
        <taxon>Macrolepiota</taxon>
    </lineage>
</organism>
<dbReference type="Proteomes" id="UP000807342">
    <property type="component" value="Unassembled WGS sequence"/>
</dbReference>
<protein>
    <submittedName>
        <fullName evidence="1">Uncharacterized protein</fullName>
    </submittedName>
</protein>
<reference evidence="1" key="1">
    <citation type="submission" date="2020-11" db="EMBL/GenBank/DDBJ databases">
        <authorList>
            <consortium name="DOE Joint Genome Institute"/>
            <person name="Ahrendt S."/>
            <person name="Riley R."/>
            <person name="Andreopoulos W."/>
            <person name="Labutti K."/>
            <person name="Pangilinan J."/>
            <person name="Ruiz-Duenas F.J."/>
            <person name="Barrasa J.M."/>
            <person name="Sanchez-Garcia M."/>
            <person name="Camarero S."/>
            <person name="Miyauchi S."/>
            <person name="Serrano A."/>
            <person name="Linde D."/>
            <person name="Babiker R."/>
            <person name="Drula E."/>
            <person name="Ayuso-Fernandez I."/>
            <person name="Pacheco R."/>
            <person name="Padilla G."/>
            <person name="Ferreira P."/>
            <person name="Barriuso J."/>
            <person name="Kellner H."/>
            <person name="Castanera R."/>
            <person name="Alfaro M."/>
            <person name="Ramirez L."/>
            <person name="Pisabarro A.G."/>
            <person name="Kuo A."/>
            <person name="Tritt A."/>
            <person name="Lipzen A."/>
            <person name="He G."/>
            <person name="Yan M."/>
            <person name="Ng V."/>
            <person name="Cullen D."/>
            <person name="Martin F."/>
            <person name="Rosso M.-N."/>
            <person name="Henrissat B."/>
            <person name="Hibbett D."/>
            <person name="Martinez A.T."/>
            <person name="Grigoriev I.V."/>
        </authorList>
    </citation>
    <scope>NUCLEOTIDE SEQUENCE</scope>
    <source>
        <strain evidence="1">MF-IS2</strain>
    </source>
</reference>